<dbReference type="GO" id="GO:0008270">
    <property type="term" value="F:zinc ion binding"/>
    <property type="evidence" value="ECO:0007669"/>
    <property type="project" value="UniProtKB-KW"/>
</dbReference>
<dbReference type="PROSITE" id="PS51999">
    <property type="entry name" value="ZF_GRF"/>
    <property type="match status" value="1"/>
</dbReference>
<dbReference type="AlphaFoldDB" id="A0A8T0UKW4"/>
<proteinExistence type="predicted"/>
<evidence type="ECO:0000256" key="4">
    <source>
        <dbReference type="PROSITE-ProRule" id="PRU01343"/>
    </source>
</evidence>
<dbReference type="InterPro" id="IPR010666">
    <property type="entry name" value="Znf_GRF"/>
</dbReference>
<keyword evidence="1" id="KW-0479">Metal-binding</keyword>
<comment type="caution">
    <text evidence="6">The sequence shown here is derived from an EMBL/GenBank/DDBJ whole genome shotgun (WGS) entry which is preliminary data.</text>
</comment>
<evidence type="ECO:0000256" key="2">
    <source>
        <dbReference type="ARBA" id="ARBA00022771"/>
    </source>
</evidence>
<sequence>MSNGAYKMQPEAHESSSRWDLEEFSLGVETGLPLIPCPECGLARVIERRTMKEGKNHMRVYFKCPRNGYPKLCGFYRF</sequence>
<dbReference type="Pfam" id="PF06839">
    <property type="entry name" value="Zn_ribbon_GRF"/>
    <property type="match status" value="1"/>
</dbReference>
<gene>
    <name evidence="6" type="ORF">PVAP13_3KG022600</name>
</gene>
<evidence type="ECO:0000256" key="3">
    <source>
        <dbReference type="ARBA" id="ARBA00022833"/>
    </source>
</evidence>
<keyword evidence="7" id="KW-1185">Reference proteome</keyword>
<evidence type="ECO:0000313" key="7">
    <source>
        <dbReference type="Proteomes" id="UP000823388"/>
    </source>
</evidence>
<accession>A0A8T0UKW4</accession>
<keyword evidence="3" id="KW-0862">Zinc</keyword>
<keyword evidence="2 4" id="KW-0863">Zinc-finger</keyword>
<feature type="domain" description="GRF-type" evidence="5">
    <location>
        <begin position="37"/>
        <end position="78"/>
    </location>
</feature>
<organism evidence="6 7">
    <name type="scientific">Panicum virgatum</name>
    <name type="common">Blackwell switchgrass</name>
    <dbReference type="NCBI Taxonomy" id="38727"/>
    <lineage>
        <taxon>Eukaryota</taxon>
        <taxon>Viridiplantae</taxon>
        <taxon>Streptophyta</taxon>
        <taxon>Embryophyta</taxon>
        <taxon>Tracheophyta</taxon>
        <taxon>Spermatophyta</taxon>
        <taxon>Magnoliopsida</taxon>
        <taxon>Liliopsida</taxon>
        <taxon>Poales</taxon>
        <taxon>Poaceae</taxon>
        <taxon>PACMAD clade</taxon>
        <taxon>Panicoideae</taxon>
        <taxon>Panicodae</taxon>
        <taxon>Paniceae</taxon>
        <taxon>Panicinae</taxon>
        <taxon>Panicum</taxon>
        <taxon>Panicum sect. Hiantes</taxon>
    </lineage>
</organism>
<evidence type="ECO:0000259" key="5">
    <source>
        <dbReference type="PROSITE" id="PS51999"/>
    </source>
</evidence>
<dbReference type="EMBL" id="CM029041">
    <property type="protein sequence ID" value="KAG2622947.1"/>
    <property type="molecule type" value="Genomic_DNA"/>
</dbReference>
<evidence type="ECO:0000256" key="1">
    <source>
        <dbReference type="ARBA" id="ARBA00022723"/>
    </source>
</evidence>
<reference evidence="6" key="1">
    <citation type="submission" date="2020-05" db="EMBL/GenBank/DDBJ databases">
        <title>WGS assembly of Panicum virgatum.</title>
        <authorList>
            <person name="Lovell J.T."/>
            <person name="Jenkins J."/>
            <person name="Shu S."/>
            <person name="Juenger T.E."/>
            <person name="Schmutz J."/>
        </authorList>
    </citation>
    <scope>NUCLEOTIDE SEQUENCE</scope>
    <source>
        <strain evidence="6">AP13</strain>
    </source>
</reference>
<dbReference type="Proteomes" id="UP000823388">
    <property type="component" value="Chromosome 3K"/>
</dbReference>
<evidence type="ECO:0000313" key="6">
    <source>
        <dbReference type="EMBL" id="KAG2622947.1"/>
    </source>
</evidence>
<name>A0A8T0UKW4_PANVG</name>
<protein>
    <recommendedName>
        <fullName evidence="5">GRF-type domain-containing protein</fullName>
    </recommendedName>
</protein>